<dbReference type="EMBL" id="HACG01033000">
    <property type="protein sequence ID" value="CEK79865.1"/>
    <property type="molecule type" value="Transcribed_RNA"/>
</dbReference>
<evidence type="ECO:0000313" key="1">
    <source>
        <dbReference type="EMBL" id="CEK79865.1"/>
    </source>
</evidence>
<sequence length="50" mass="5739">MVELQESLILYLGMKVMSTFEDRIRIARMARDSVDKKSKSSCKKQSEAPC</sequence>
<accession>A0A0B7AIW0</accession>
<name>A0A0B7AIW0_9EUPU</name>
<protein>
    <submittedName>
        <fullName evidence="1">Uncharacterized protein</fullName>
    </submittedName>
</protein>
<gene>
    <name evidence="1" type="primary">ORF117896</name>
</gene>
<organism evidence="1">
    <name type="scientific">Arion vulgaris</name>
    <dbReference type="NCBI Taxonomy" id="1028688"/>
    <lineage>
        <taxon>Eukaryota</taxon>
        <taxon>Metazoa</taxon>
        <taxon>Spiralia</taxon>
        <taxon>Lophotrochozoa</taxon>
        <taxon>Mollusca</taxon>
        <taxon>Gastropoda</taxon>
        <taxon>Heterobranchia</taxon>
        <taxon>Euthyneura</taxon>
        <taxon>Panpulmonata</taxon>
        <taxon>Eupulmonata</taxon>
        <taxon>Stylommatophora</taxon>
        <taxon>Helicina</taxon>
        <taxon>Arionoidea</taxon>
        <taxon>Arionidae</taxon>
        <taxon>Arion</taxon>
    </lineage>
</organism>
<proteinExistence type="predicted"/>
<reference evidence="1" key="1">
    <citation type="submission" date="2014-12" db="EMBL/GenBank/DDBJ databases">
        <title>Insight into the proteome of Arion vulgaris.</title>
        <authorList>
            <person name="Aradska J."/>
            <person name="Bulat T."/>
            <person name="Smidak R."/>
            <person name="Sarate P."/>
            <person name="Gangsoo J."/>
            <person name="Sialana F."/>
            <person name="Bilban M."/>
            <person name="Lubec G."/>
        </authorList>
    </citation>
    <scope>NUCLEOTIDE SEQUENCE</scope>
    <source>
        <tissue evidence="1">Skin</tissue>
    </source>
</reference>
<dbReference type="AlphaFoldDB" id="A0A0B7AIW0"/>